<sequence>MDETLTEQPRRARRRAVGQMELVALGLLVVVFGGQFVAPYLDGPQFGTWSTIFLAIVIQSTPFLVLGVMLSAIISIVLSERVLQRVVPRNDVLAVPVAGVAGVGLPGCECAAVPIAGSLIRRGIAPAVALTFLLAAPAVNPAVIVSTAVAFPGEWDIVAARFIASLMTAVLVGWWCLSRGSRLPLRRLEQVIDESSSTRERFVATVRHDFVHASGFLVLGAALAAAVNSFVPRAIIDTVAGQAVLGVLTMALFAFVVALCSESDAFVAASFTAFSDTAKLVFMVVGPAMDVKLASMEAGTFGGAFARQFVPLVIGTAVACASLVGWWLL</sequence>
<keyword evidence="3" id="KW-1003">Cell membrane</keyword>
<evidence type="ECO:0000256" key="3">
    <source>
        <dbReference type="ARBA" id="ARBA00022475"/>
    </source>
</evidence>
<dbReference type="EMBL" id="CAEZYQ010000017">
    <property type="protein sequence ID" value="CAB4753885.1"/>
    <property type="molecule type" value="Genomic_DNA"/>
</dbReference>
<keyword evidence="4 7" id="KW-0812">Transmembrane</keyword>
<dbReference type="InterPro" id="IPR005524">
    <property type="entry name" value="DUF318"/>
</dbReference>
<dbReference type="PANTHER" id="PTHR34184">
    <property type="entry name" value="UPF0718 PROTEIN YCGR"/>
    <property type="match status" value="1"/>
</dbReference>
<accession>A0A6J6U3G5</accession>
<feature type="transmembrane region" description="Helical" evidence="7">
    <location>
        <begin position="21"/>
        <end position="41"/>
    </location>
</feature>
<dbReference type="InterPro" id="IPR052923">
    <property type="entry name" value="UPF0718"/>
</dbReference>
<name>A0A6J6U3G5_9ZZZZ</name>
<dbReference type="GO" id="GO:0005886">
    <property type="term" value="C:plasma membrane"/>
    <property type="evidence" value="ECO:0007669"/>
    <property type="project" value="UniProtKB-SubCell"/>
</dbReference>
<feature type="transmembrane region" description="Helical" evidence="7">
    <location>
        <begin position="309"/>
        <end position="328"/>
    </location>
</feature>
<evidence type="ECO:0000256" key="4">
    <source>
        <dbReference type="ARBA" id="ARBA00022692"/>
    </source>
</evidence>
<evidence type="ECO:0000256" key="1">
    <source>
        <dbReference type="ARBA" id="ARBA00004651"/>
    </source>
</evidence>
<evidence type="ECO:0000256" key="2">
    <source>
        <dbReference type="ARBA" id="ARBA00006386"/>
    </source>
</evidence>
<keyword evidence="6 7" id="KW-0472">Membrane</keyword>
<comment type="similarity">
    <text evidence="2">Belongs to the UPF0718 family.</text>
</comment>
<feature type="transmembrane region" description="Helical" evidence="7">
    <location>
        <begin position="53"/>
        <end position="79"/>
    </location>
</feature>
<protein>
    <submittedName>
        <fullName evidence="8">Unannotated protein</fullName>
    </submittedName>
</protein>
<proteinExistence type="inferred from homology"/>
<evidence type="ECO:0000256" key="5">
    <source>
        <dbReference type="ARBA" id="ARBA00022989"/>
    </source>
</evidence>
<comment type="subcellular location">
    <subcellularLocation>
        <location evidence="1">Cell membrane</location>
        <topology evidence="1">Multi-pass membrane protein</topology>
    </subcellularLocation>
</comment>
<evidence type="ECO:0000256" key="6">
    <source>
        <dbReference type="ARBA" id="ARBA00023136"/>
    </source>
</evidence>
<dbReference type="PANTHER" id="PTHR34184:SF4">
    <property type="entry name" value="UPF0718 PROTEIN YCGR"/>
    <property type="match status" value="1"/>
</dbReference>
<evidence type="ECO:0000256" key="7">
    <source>
        <dbReference type="SAM" id="Phobius"/>
    </source>
</evidence>
<dbReference type="AlphaFoldDB" id="A0A6J6U3G5"/>
<dbReference type="Pfam" id="PF03773">
    <property type="entry name" value="ArsP_1"/>
    <property type="match status" value="1"/>
</dbReference>
<feature type="transmembrane region" description="Helical" evidence="7">
    <location>
        <begin position="157"/>
        <end position="177"/>
    </location>
</feature>
<feature type="transmembrane region" description="Helical" evidence="7">
    <location>
        <begin position="239"/>
        <end position="259"/>
    </location>
</feature>
<feature type="transmembrane region" description="Helical" evidence="7">
    <location>
        <begin position="127"/>
        <end position="151"/>
    </location>
</feature>
<keyword evidence="5 7" id="KW-1133">Transmembrane helix</keyword>
<gene>
    <name evidence="8" type="ORF">UFOPK2761_02163</name>
</gene>
<evidence type="ECO:0000313" key="8">
    <source>
        <dbReference type="EMBL" id="CAB4753885.1"/>
    </source>
</evidence>
<reference evidence="8" key="1">
    <citation type="submission" date="2020-05" db="EMBL/GenBank/DDBJ databases">
        <authorList>
            <person name="Chiriac C."/>
            <person name="Salcher M."/>
            <person name="Ghai R."/>
            <person name="Kavagutti S V."/>
        </authorList>
    </citation>
    <scope>NUCLEOTIDE SEQUENCE</scope>
</reference>
<organism evidence="8">
    <name type="scientific">freshwater metagenome</name>
    <dbReference type="NCBI Taxonomy" id="449393"/>
    <lineage>
        <taxon>unclassified sequences</taxon>
        <taxon>metagenomes</taxon>
        <taxon>ecological metagenomes</taxon>
    </lineage>
</organism>
<feature type="transmembrane region" description="Helical" evidence="7">
    <location>
        <begin position="210"/>
        <end position="227"/>
    </location>
</feature>
<feature type="transmembrane region" description="Helical" evidence="7">
    <location>
        <begin position="266"/>
        <end position="289"/>
    </location>
</feature>